<gene>
    <name evidence="2" type="ORF">B0I28_103316</name>
</gene>
<dbReference type="RefSeq" id="WP_106363745.1">
    <property type="nucleotide sequence ID" value="NZ_PVTJ01000003.1"/>
</dbReference>
<dbReference type="InterPro" id="IPR005509">
    <property type="entry name" value="AfsA_hotdog_dom"/>
</dbReference>
<dbReference type="Proteomes" id="UP000238176">
    <property type="component" value="Unassembled WGS sequence"/>
</dbReference>
<evidence type="ECO:0000313" key="2">
    <source>
        <dbReference type="EMBL" id="PRY59842.1"/>
    </source>
</evidence>
<name>A0A2T0UPI1_9ACTN</name>
<sequence length="237" mass="25750">MPVHTIPVVGRPFARFAGQVGGLTADAALAGLQDGSISGTVVLRPGQGLTEDEWNAISAAAAAEARREPVLAEAGLYKRDPRNILIGDLEQVAWRHWRAVLAVHADNAVLADHDNATAHIPGMVEVEACAQMAMAATEQYLVPSSGDHVFTTKRLDIEFTTFLFPLAATVELRADRADWPRPEVLAADFTATIVQAGLTVAVMRFQARVFERGFFDRLESERARDAVAARPDLLEQR</sequence>
<feature type="domain" description="A-factor biosynthesis hotdog" evidence="1">
    <location>
        <begin position="78"/>
        <end position="208"/>
    </location>
</feature>
<evidence type="ECO:0000259" key="1">
    <source>
        <dbReference type="Pfam" id="PF03756"/>
    </source>
</evidence>
<organism evidence="2 3">
    <name type="scientific">Glycomyces artemisiae</name>
    <dbReference type="NCBI Taxonomy" id="1076443"/>
    <lineage>
        <taxon>Bacteria</taxon>
        <taxon>Bacillati</taxon>
        <taxon>Actinomycetota</taxon>
        <taxon>Actinomycetes</taxon>
        <taxon>Glycomycetales</taxon>
        <taxon>Glycomycetaceae</taxon>
        <taxon>Glycomyces</taxon>
    </lineage>
</organism>
<dbReference type="OrthoDB" id="7838374at2"/>
<protein>
    <submittedName>
        <fullName evidence="2">A-factor biosynthesis hotdog protein</fullName>
    </submittedName>
</protein>
<dbReference type="SUPFAM" id="SSF54637">
    <property type="entry name" value="Thioesterase/thiol ester dehydrase-isomerase"/>
    <property type="match status" value="1"/>
</dbReference>
<reference evidence="2 3" key="1">
    <citation type="submission" date="2018-03" db="EMBL/GenBank/DDBJ databases">
        <title>Genomic Encyclopedia of Type Strains, Phase III (KMG-III): the genomes of soil and plant-associated and newly described type strains.</title>
        <authorList>
            <person name="Whitman W."/>
        </authorList>
    </citation>
    <scope>NUCLEOTIDE SEQUENCE [LARGE SCALE GENOMIC DNA]</scope>
    <source>
        <strain evidence="2 3">CGMCC 4.7067</strain>
    </source>
</reference>
<keyword evidence="3" id="KW-1185">Reference proteome</keyword>
<dbReference type="InterPro" id="IPR029069">
    <property type="entry name" value="HotDog_dom_sf"/>
</dbReference>
<dbReference type="Pfam" id="PF03756">
    <property type="entry name" value="AfsA"/>
    <property type="match status" value="1"/>
</dbReference>
<proteinExistence type="predicted"/>
<accession>A0A2T0UPI1</accession>
<comment type="caution">
    <text evidence="2">The sequence shown here is derived from an EMBL/GenBank/DDBJ whole genome shotgun (WGS) entry which is preliminary data.</text>
</comment>
<dbReference type="AlphaFoldDB" id="A0A2T0UPI1"/>
<dbReference type="EMBL" id="PVTJ01000003">
    <property type="protein sequence ID" value="PRY59842.1"/>
    <property type="molecule type" value="Genomic_DNA"/>
</dbReference>
<evidence type="ECO:0000313" key="3">
    <source>
        <dbReference type="Proteomes" id="UP000238176"/>
    </source>
</evidence>